<dbReference type="GO" id="GO:0005829">
    <property type="term" value="C:cytosol"/>
    <property type="evidence" value="ECO:0007669"/>
    <property type="project" value="TreeGrafter"/>
</dbReference>
<comment type="function">
    <text evidence="3">Nucleotide-binding protein.</text>
</comment>
<dbReference type="Gene3D" id="3.30.70.990">
    <property type="entry name" value="YajQ-like, domain 2"/>
    <property type="match status" value="1"/>
</dbReference>
<evidence type="ECO:0000313" key="4">
    <source>
        <dbReference type="EMBL" id="SEC48872.1"/>
    </source>
</evidence>
<dbReference type="EMBL" id="FNSD01000001">
    <property type="protein sequence ID" value="SEC48872.1"/>
    <property type="molecule type" value="Genomic_DNA"/>
</dbReference>
<dbReference type="Gene3D" id="3.30.70.860">
    <property type="match status" value="1"/>
</dbReference>
<dbReference type="CDD" id="cd11740">
    <property type="entry name" value="YajQ_like"/>
    <property type="match status" value="1"/>
</dbReference>
<dbReference type="Proteomes" id="UP000182409">
    <property type="component" value="Unassembled WGS sequence"/>
</dbReference>
<dbReference type="AlphaFoldDB" id="A0A1H4SXH4"/>
<dbReference type="OrthoDB" id="9801447at2"/>
<gene>
    <name evidence="4" type="ORF">SAMN05443244_3584</name>
</gene>
<keyword evidence="1 3" id="KW-0547">Nucleotide-binding</keyword>
<sequence>MAAENSFDVVSKVEIQEVKNAIEQATKEVNARFDLKNSKSTITLEGGDENILLASQDEYTIKAVTEILQQKMVKRGISLKNLEYEKIEPAANSSVRQKVKLKQGIQSDAAKKIVAAIKDSKLKAQASIQGETVRVVSKDRDVLQQIITLLKGKDIGVELQFTNYRSN</sequence>
<dbReference type="InterPro" id="IPR036183">
    <property type="entry name" value="YajQ-like_sf"/>
</dbReference>
<comment type="similarity">
    <text evidence="2 3">Belongs to the YajQ family.</text>
</comment>
<evidence type="ECO:0000256" key="1">
    <source>
        <dbReference type="ARBA" id="ARBA00022741"/>
    </source>
</evidence>
<evidence type="ECO:0000313" key="5">
    <source>
        <dbReference type="Proteomes" id="UP000182409"/>
    </source>
</evidence>
<evidence type="ECO:0000256" key="3">
    <source>
        <dbReference type="HAMAP-Rule" id="MF_00632"/>
    </source>
</evidence>
<name>A0A1H4SXH4_9BACT</name>
<organism evidence="4 5">
    <name type="scientific">Terriglobus roseus</name>
    <dbReference type="NCBI Taxonomy" id="392734"/>
    <lineage>
        <taxon>Bacteria</taxon>
        <taxon>Pseudomonadati</taxon>
        <taxon>Acidobacteriota</taxon>
        <taxon>Terriglobia</taxon>
        <taxon>Terriglobales</taxon>
        <taxon>Acidobacteriaceae</taxon>
        <taxon>Terriglobus</taxon>
    </lineage>
</organism>
<evidence type="ECO:0000256" key="2">
    <source>
        <dbReference type="ARBA" id="ARBA00093450"/>
    </source>
</evidence>
<dbReference type="RefSeq" id="WP_074655329.1">
    <property type="nucleotide sequence ID" value="NZ_FNSD01000001.1"/>
</dbReference>
<accession>A0A1H4SXH4</accession>
<dbReference type="PANTHER" id="PTHR30476">
    <property type="entry name" value="UPF0234 PROTEIN YAJQ"/>
    <property type="match status" value="1"/>
</dbReference>
<dbReference type="HAMAP" id="MF_00632">
    <property type="entry name" value="UPF0234"/>
    <property type="match status" value="1"/>
</dbReference>
<dbReference type="NCBIfam" id="NF003819">
    <property type="entry name" value="PRK05412.1"/>
    <property type="match status" value="1"/>
</dbReference>
<dbReference type="InterPro" id="IPR007551">
    <property type="entry name" value="YajQ/Smlt4090-like"/>
</dbReference>
<dbReference type="InterPro" id="IPR035570">
    <property type="entry name" value="UPF0234_N"/>
</dbReference>
<dbReference type="GO" id="GO:0000166">
    <property type="term" value="F:nucleotide binding"/>
    <property type="evidence" value="ECO:0007669"/>
    <property type="project" value="UniProtKB-UniRule"/>
</dbReference>
<protein>
    <recommendedName>
        <fullName evidence="3">Nucleotide-binding protein SAMN05443244_3584</fullName>
    </recommendedName>
</protein>
<proteinExistence type="inferred from homology"/>
<dbReference type="PANTHER" id="PTHR30476:SF0">
    <property type="entry name" value="UPF0234 PROTEIN YAJQ"/>
    <property type="match status" value="1"/>
</dbReference>
<dbReference type="SUPFAM" id="SSF89963">
    <property type="entry name" value="YajQ-like"/>
    <property type="match status" value="2"/>
</dbReference>
<dbReference type="InterPro" id="IPR035571">
    <property type="entry name" value="UPF0234-like_C"/>
</dbReference>
<dbReference type="Pfam" id="PF04461">
    <property type="entry name" value="YajQ"/>
    <property type="match status" value="1"/>
</dbReference>
<reference evidence="4 5" key="1">
    <citation type="submission" date="2016-10" db="EMBL/GenBank/DDBJ databases">
        <authorList>
            <person name="de Groot N.N."/>
        </authorList>
    </citation>
    <scope>NUCLEOTIDE SEQUENCE [LARGE SCALE GENOMIC DNA]</scope>
    <source>
        <strain evidence="4 5">AB35.6</strain>
    </source>
</reference>